<reference evidence="1 2" key="1">
    <citation type="submission" date="2018-04" db="EMBL/GenBank/DDBJ databases">
        <title>Genomic Encyclopedia of Type Strains, Phase IV (KMG-IV): sequencing the most valuable type-strain genomes for metagenomic binning, comparative biology and taxonomic classification.</title>
        <authorList>
            <person name="Goeker M."/>
        </authorList>
    </citation>
    <scope>NUCLEOTIDE SEQUENCE [LARGE SCALE GENOMIC DNA]</scope>
    <source>
        <strain evidence="1 2">DSM 14823</strain>
    </source>
</reference>
<keyword evidence="2" id="KW-1185">Reference proteome</keyword>
<dbReference type="AlphaFoldDB" id="A0A2U1BB17"/>
<comment type="caution">
    <text evidence="1">The sequence shown here is derived from an EMBL/GenBank/DDBJ whole genome shotgun (WGS) entry which is preliminary data.</text>
</comment>
<accession>A0A2U1BB17</accession>
<gene>
    <name evidence="1" type="ORF">C8D82_10146</name>
</gene>
<dbReference type="EMBL" id="QEKH01000001">
    <property type="protein sequence ID" value="PVY45852.1"/>
    <property type="molecule type" value="Genomic_DNA"/>
</dbReference>
<proteinExistence type="predicted"/>
<sequence>MYRISFLHFSRLRIYLLNGEKMLGYFRKKPVMKRTEQKWMAYCRYSCLQKRSIVVGPDGQCRKCLHTLQQLGDVRALYSEEFRSCP</sequence>
<evidence type="ECO:0000313" key="2">
    <source>
        <dbReference type="Proteomes" id="UP000245959"/>
    </source>
</evidence>
<protein>
    <submittedName>
        <fullName evidence="1">Uncharacterized protein</fullName>
    </submittedName>
</protein>
<organism evidence="1 2">
    <name type="scientific">Victivallis vadensis</name>
    <dbReference type="NCBI Taxonomy" id="172901"/>
    <lineage>
        <taxon>Bacteria</taxon>
        <taxon>Pseudomonadati</taxon>
        <taxon>Lentisphaerota</taxon>
        <taxon>Lentisphaeria</taxon>
        <taxon>Victivallales</taxon>
        <taxon>Victivallaceae</taxon>
        <taxon>Victivallis</taxon>
    </lineage>
</organism>
<dbReference type="Proteomes" id="UP000245959">
    <property type="component" value="Unassembled WGS sequence"/>
</dbReference>
<name>A0A2U1BB17_9BACT</name>
<evidence type="ECO:0000313" key="1">
    <source>
        <dbReference type="EMBL" id="PVY45852.1"/>
    </source>
</evidence>